<evidence type="ECO:0000256" key="4">
    <source>
        <dbReference type="ARBA" id="ARBA00023239"/>
    </source>
</evidence>
<keyword evidence="2" id="KW-0408">Iron</keyword>
<reference evidence="6" key="1">
    <citation type="journal article" date="2014" name="Front. Microbiol.">
        <title>High frequency of phylogenetically diverse reductive dehalogenase-homologous genes in deep subseafloor sedimentary metagenomes.</title>
        <authorList>
            <person name="Kawai M."/>
            <person name="Futagami T."/>
            <person name="Toyoda A."/>
            <person name="Takaki Y."/>
            <person name="Nishi S."/>
            <person name="Hori S."/>
            <person name="Arai W."/>
            <person name="Tsubouchi T."/>
            <person name="Morono Y."/>
            <person name="Uchiyama I."/>
            <person name="Ito T."/>
            <person name="Fujiyama A."/>
            <person name="Inagaki F."/>
            <person name="Takami H."/>
        </authorList>
    </citation>
    <scope>NUCLEOTIDE SEQUENCE</scope>
    <source>
        <strain evidence="6">Expedition CK06-06</strain>
    </source>
</reference>
<keyword evidence="4" id="KW-0456">Lyase</keyword>
<protein>
    <recommendedName>
        <fullName evidence="5">Aconitase/3-isopropylmalate dehydratase large subunit alpha/beta/alpha domain-containing protein</fullName>
    </recommendedName>
</protein>
<dbReference type="GO" id="GO:0016829">
    <property type="term" value="F:lyase activity"/>
    <property type="evidence" value="ECO:0007669"/>
    <property type="project" value="UniProtKB-KW"/>
</dbReference>
<dbReference type="GO" id="GO:0051536">
    <property type="term" value="F:iron-sulfur cluster binding"/>
    <property type="evidence" value="ECO:0007669"/>
    <property type="project" value="UniProtKB-KW"/>
</dbReference>
<dbReference type="AlphaFoldDB" id="X1L8W9"/>
<keyword evidence="1" id="KW-0479">Metal-binding</keyword>
<dbReference type="InterPro" id="IPR036008">
    <property type="entry name" value="Aconitase_4Fe-4S_dom"/>
</dbReference>
<evidence type="ECO:0000256" key="2">
    <source>
        <dbReference type="ARBA" id="ARBA00023004"/>
    </source>
</evidence>
<proteinExistence type="predicted"/>
<dbReference type="EMBL" id="BARV01008040">
    <property type="protein sequence ID" value="GAI15777.1"/>
    <property type="molecule type" value="Genomic_DNA"/>
</dbReference>
<dbReference type="Gene3D" id="3.30.499.10">
    <property type="entry name" value="Aconitase, domain 3"/>
    <property type="match status" value="1"/>
</dbReference>
<dbReference type="InterPro" id="IPR001030">
    <property type="entry name" value="Acoase/IPM_deHydtase_lsu_aba"/>
</dbReference>
<dbReference type="PANTHER" id="PTHR43822:SF16">
    <property type="entry name" value="3-ISOPROPYLMALATE DEHYDRATASE LARGE SUBUNIT 2"/>
    <property type="match status" value="1"/>
</dbReference>
<dbReference type="PANTHER" id="PTHR43822">
    <property type="entry name" value="HOMOACONITASE, MITOCHONDRIAL-RELATED"/>
    <property type="match status" value="1"/>
</dbReference>
<dbReference type="SUPFAM" id="SSF53732">
    <property type="entry name" value="Aconitase iron-sulfur domain"/>
    <property type="match status" value="1"/>
</dbReference>
<dbReference type="GO" id="GO:0046872">
    <property type="term" value="F:metal ion binding"/>
    <property type="evidence" value="ECO:0007669"/>
    <property type="project" value="UniProtKB-KW"/>
</dbReference>
<accession>X1L8W9</accession>
<dbReference type="PRINTS" id="PR00415">
    <property type="entry name" value="ACONITASE"/>
</dbReference>
<sequence>MTITQYDIRTARYDMAMTITEKILAKAAGKAKVTPGQIIDANIDIVLCVDVTTPPAISMLAEKGLDKVFDNEKIVVTPDHFQPAKDIKSAELHKRLDEWAKRHKIKHYYKIGRAGVCHALLPEQGHIRPGEVIVGPDSHTCTYGAFAAFGTGIGSTDAAAAIAMGRLWFKVPASMKFVLNGSLGPGVYSKDVILAVIAKIGVDGAIYKAMEFVGPALAEMSMEARMTITNISIPHQTYFSYI</sequence>
<evidence type="ECO:0000256" key="3">
    <source>
        <dbReference type="ARBA" id="ARBA00023014"/>
    </source>
</evidence>
<dbReference type="InterPro" id="IPR015931">
    <property type="entry name" value="Acnase/IPM_dHydase_lsu_aba_1/3"/>
</dbReference>
<dbReference type="GO" id="GO:0043436">
    <property type="term" value="P:oxoacid metabolic process"/>
    <property type="evidence" value="ECO:0007669"/>
    <property type="project" value="UniProtKB-ARBA"/>
</dbReference>
<evidence type="ECO:0000256" key="1">
    <source>
        <dbReference type="ARBA" id="ARBA00022723"/>
    </source>
</evidence>
<gene>
    <name evidence="6" type="ORF">S06H3_16271</name>
</gene>
<dbReference type="InterPro" id="IPR050067">
    <property type="entry name" value="IPM_dehydratase_rel_enz"/>
</dbReference>
<keyword evidence="3" id="KW-0411">Iron-sulfur</keyword>
<evidence type="ECO:0000259" key="5">
    <source>
        <dbReference type="Pfam" id="PF00330"/>
    </source>
</evidence>
<feature type="domain" description="Aconitase/3-isopropylmalate dehydratase large subunit alpha/beta/alpha" evidence="5">
    <location>
        <begin position="35"/>
        <end position="233"/>
    </location>
</feature>
<name>X1L8W9_9ZZZZ</name>
<organism evidence="6">
    <name type="scientific">marine sediment metagenome</name>
    <dbReference type="NCBI Taxonomy" id="412755"/>
    <lineage>
        <taxon>unclassified sequences</taxon>
        <taxon>metagenomes</taxon>
        <taxon>ecological metagenomes</taxon>
    </lineage>
</organism>
<dbReference type="Pfam" id="PF00330">
    <property type="entry name" value="Aconitase"/>
    <property type="match status" value="1"/>
</dbReference>
<evidence type="ECO:0000313" key="6">
    <source>
        <dbReference type="EMBL" id="GAI15777.1"/>
    </source>
</evidence>
<comment type="caution">
    <text evidence="6">The sequence shown here is derived from an EMBL/GenBank/DDBJ whole genome shotgun (WGS) entry which is preliminary data.</text>
</comment>